<accession>A0A7M5V431</accession>
<evidence type="ECO:0000259" key="2">
    <source>
        <dbReference type="Pfam" id="PF01571"/>
    </source>
</evidence>
<feature type="domain" description="FAD dependent oxidoreductase" evidence="1">
    <location>
        <begin position="33"/>
        <end position="389"/>
    </location>
</feature>
<dbReference type="PANTHER" id="PTHR13847:SF193">
    <property type="entry name" value="PYRUVATE DEHYDROGENASE PHOSPHATASE REGULATORY SUBUNIT, MITOCHONDRIAL"/>
    <property type="match status" value="1"/>
</dbReference>
<dbReference type="Pfam" id="PF01266">
    <property type="entry name" value="DAO"/>
    <property type="match status" value="1"/>
</dbReference>
<dbReference type="SUPFAM" id="SSF51905">
    <property type="entry name" value="FAD/NAD(P)-binding domain"/>
    <property type="match status" value="1"/>
</dbReference>
<dbReference type="PANTHER" id="PTHR13847">
    <property type="entry name" value="SARCOSINE DEHYDROGENASE-RELATED"/>
    <property type="match status" value="1"/>
</dbReference>
<evidence type="ECO:0000259" key="1">
    <source>
        <dbReference type="Pfam" id="PF01266"/>
    </source>
</evidence>
<dbReference type="GeneID" id="136824947"/>
<evidence type="ECO:0000313" key="4">
    <source>
        <dbReference type="Proteomes" id="UP000594262"/>
    </source>
</evidence>
<proteinExistence type="predicted"/>
<dbReference type="InterPro" id="IPR036188">
    <property type="entry name" value="FAD/NAD-bd_sf"/>
</dbReference>
<dbReference type="EnsemblMetazoa" id="CLYHEMT009458.1">
    <property type="protein sequence ID" value="CLYHEMP009458.1"/>
    <property type="gene ID" value="CLYHEMG009458"/>
</dbReference>
<dbReference type="Pfam" id="PF01571">
    <property type="entry name" value="GCV_T"/>
    <property type="match status" value="1"/>
</dbReference>
<organism evidence="3 4">
    <name type="scientific">Clytia hemisphaerica</name>
    <dbReference type="NCBI Taxonomy" id="252671"/>
    <lineage>
        <taxon>Eukaryota</taxon>
        <taxon>Metazoa</taxon>
        <taxon>Cnidaria</taxon>
        <taxon>Hydrozoa</taxon>
        <taxon>Hydroidolina</taxon>
        <taxon>Leptothecata</taxon>
        <taxon>Obeliida</taxon>
        <taxon>Clytiidae</taxon>
        <taxon>Clytia</taxon>
    </lineage>
</organism>
<evidence type="ECO:0000313" key="3">
    <source>
        <dbReference type="EnsemblMetazoa" id="CLYHEMP009458.1"/>
    </source>
</evidence>
<dbReference type="Gene3D" id="3.50.50.60">
    <property type="entry name" value="FAD/NAD(P)-binding domain"/>
    <property type="match status" value="1"/>
</dbReference>
<protein>
    <submittedName>
        <fullName evidence="3">Uncharacterized protein</fullName>
    </submittedName>
</protein>
<name>A0A7M5V431_9CNID</name>
<feature type="domain" description="GCVT N-terminal" evidence="2">
    <location>
        <begin position="451"/>
        <end position="709"/>
    </location>
</feature>
<dbReference type="InterPro" id="IPR006076">
    <property type="entry name" value="FAD-dep_OxRdtase"/>
</dbReference>
<dbReference type="InterPro" id="IPR006222">
    <property type="entry name" value="GCVT_N"/>
</dbReference>
<dbReference type="SUPFAM" id="SSF103025">
    <property type="entry name" value="Folate-binding domain"/>
    <property type="match status" value="1"/>
</dbReference>
<sequence length="831" mass="92492">MLRAGLLGKQRASLLTKSTRFLSNKTLPTSAEVVITGGGVIGTSIAYHLTQLGWKDIVILEQGSLGCGTSWHAAGLVKSIHSNHENTQQSKYAFELFDKFEQDFGIGFKKCGSLILAQHEDRALSLRKSYQIGRENGVDCHLISAQEAQQLNPLISTEGVKLAMMVPGDSVVNPTDLIQAYTKGAVKNGATKVFEGVQVLNLNSSERRLITSVNTDQGNIECGHFINAAGLWSRELGLKSQPPVQLPLHACQHFYIVTKPYNVDPMMPVTRDHDGHLYFREWSGGLMAGGFEPDAMSCFYEGIPGKFEFQLLEEDWDHFDYMLGGILKRFPSIANAEIRNFINGPESFSPDGRPHLSFAKEFDNYLAVCGLSSNGIVGSPGYGKMAAELLTFSQSEHWNPYHYSVHRMAHGSNNKFLNEKVAPAILTTRYEFVYPETTYKAFPRNVMTSPIHESLEKSGAVWNQENNWEIPKYFDDCGDVKENTLGKPHWLPNVQREMKACEDSVGLIDLSSQSVFELQFDSSVSIAIGEFFEQFDIDPSAMAIHGKETPIFDEKDECIALVSISNTQNKRLHLRSNANVHSFLLSSLEQYAETNDVIVRDVTGSYAVFRLVGPNVDALLDKLISPPYSTEDLYKTSSMVMDIGYACDVIVTSSSIGEGWDLMIPVQFSQGLYRLLMEYGQDYGMTNVGHIAMESLRVQTKTPKVPNEVGLRTEKQFVKSIFSDKETGPVHQKSLHTIKIHVLETNWPWGGETLLHSQTREKVGSISSLGYTSDSNILKALSVVDQSKCEDGDDVIVCVGTDEYVGRIIDYVKDNDNINPIEKFDADSIRL</sequence>
<dbReference type="SUPFAM" id="SSF54373">
    <property type="entry name" value="FAD-linked reductases, C-terminal domain"/>
    <property type="match status" value="1"/>
</dbReference>
<keyword evidence="4" id="KW-1185">Reference proteome</keyword>
<dbReference type="Gene3D" id="3.30.1360.120">
    <property type="entry name" value="Probable tRNA modification gtpase trme, domain 1"/>
    <property type="match status" value="1"/>
</dbReference>
<dbReference type="RefSeq" id="XP_066937034.1">
    <property type="nucleotide sequence ID" value="XM_067080933.1"/>
</dbReference>
<dbReference type="OrthoDB" id="498204at2759"/>
<dbReference type="InterPro" id="IPR027266">
    <property type="entry name" value="TrmE/GcvT-like"/>
</dbReference>
<dbReference type="Gene3D" id="3.30.70.1400">
    <property type="entry name" value="Aminomethyltransferase beta-barrel domains"/>
    <property type="match status" value="1"/>
</dbReference>
<dbReference type="Gene3D" id="3.30.9.10">
    <property type="entry name" value="D-Amino Acid Oxidase, subunit A, domain 2"/>
    <property type="match status" value="1"/>
</dbReference>
<dbReference type="Proteomes" id="UP000594262">
    <property type="component" value="Unplaced"/>
</dbReference>
<reference evidence="3" key="1">
    <citation type="submission" date="2021-01" db="UniProtKB">
        <authorList>
            <consortium name="EnsemblMetazoa"/>
        </authorList>
    </citation>
    <scope>IDENTIFICATION</scope>
</reference>
<dbReference type="GO" id="GO:0005759">
    <property type="term" value="C:mitochondrial matrix"/>
    <property type="evidence" value="ECO:0007669"/>
    <property type="project" value="TreeGrafter"/>
</dbReference>
<dbReference type="AlphaFoldDB" id="A0A7M5V431"/>